<dbReference type="Pfam" id="PF00990">
    <property type="entry name" value="GGDEF"/>
    <property type="match status" value="1"/>
</dbReference>
<dbReference type="PROSITE" id="PS50883">
    <property type="entry name" value="EAL"/>
    <property type="match status" value="1"/>
</dbReference>
<feature type="transmembrane region" description="Helical" evidence="1">
    <location>
        <begin position="184"/>
        <end position="208"/>
    </location>
</feature>
<accession>A0ABW1XJR7</accession>
<organism evidence="4 5">
    <name type="scientific">Pseudobowmanella zhangzhouensis</name>
    <dbReference type="NCBI Taxonomy" id="1537679"/>
    <lineage>
        <taxon>Bacteria</taxon>
        <taxon>Pseudomonadati</taxon>
        <taxon>Pseudomonadota</taxon>
        <taxon>Gammaproteobacteria</taxon>
        <taxon>Alteromonadales</taxon>
        <taxon>Alteromonadaceae</taxon>
    </lineage>
</organism>
<dbReference type="Proteomes" id="UP001596364">
    <property type="component" value="Unassembled WGS sequence"/>
</dbReference>
<dbReference type="InterPro" id="IPR000160">
    <property type="entry name" value="GGDEF_dom"/>
</dbReference>
<dbReference type="SMART" id="SM00052">
    <property type="entry name" value="EAL"/>
    <property type="match status" value="1"/>
</dbReference>
<dbReference type="Gene3D" id="3.20.20.450">
    <property type="entry name" value="EAL domain"/>
    <property type="match status" value="1"/>
</dbReference>
<dbReference type="SUPFAM" id="SSF55073">
    <property type="entry name" value="Nucleotide cyclase"/>
    <property type="match status" value="1"/>
</dbReference>
<dbReference type="InterPro" id="IPR029787">
    <property type="entry name" value="Nucleotide_cyclase"/>
</dbReference>
<dbReference type="Gene3D" id="3.30.70.270">
    <property type="match status" value="1"/>
</dbReference>
<dbReference type="CDD" id="cd01948">
    <property type="entry name" value="EAL"/>
    <property type="match status" value="1"/>
</dbReference>
<keyword evidence="1" id="KW-0812">Transmembrane</keyword>
<evidence type="ECO:0000259" key="2">
    <source>
        <dbReference type="PROSITE" id="PS50883"/>
    </source>
</evidence>
<proteinExistence type="predicted"/>
<feature type="transmembrane region" description="Helical" evidence="1">
    <location>
        <begin position="12"/>
        <end position="31"/>
    </location>
</feature>
<dbReference type="PANTHER" id="PTHR33121">
    <property type="entry name" value="CYCLIC DI-GMP PHOSPHODIESTERASE PDEF"/>
    <property type="match status" value="1"/>
</dbReference>
<keyword evidence="1" id="KW-0472">Membrane</keyword>
<dbReference type="PANTHER" id="PTHR33121:SF71">
    <property type="entry name" value="OXYGEN SENSOR PROTEIN DOSP"/>
    <property type="match status" value="1"/>
</dbReference>
<feature type="domain" description="EAL" evidence="2">
    <location>
        <begin position="495"/>
        <end position="747"/>
    </location>
</feature>
<dbReference type="Pfam" id="PF00563">
    <property type="entry name" value="EAL"/>
    <property type="match status" value="1"/>
</dbReference>
<dbReference type="PROSITE" id="PS50887">
    <property type="entry name" value="GGDEF"/>
    <property type="match status" value="1"/>
</dbReference>
<evidence type="ECO:0000313" key="5">
    <source>
        <dbReference type="Proteomes" id="UP001596364"/>
    </source>
</evidence>
<dbReference type="InterPro" id="IPR050706">
    <property type="entry name" value="Cyclic-di-GMP_PDE-like"/>
</dbReference>
<sequence>MQISRLFSKHSTTLFFLIAGLGFTISTLVYLRGDDIVSNINQLVRNKIPAYDNLRLLNNQLSEQERYLYEFYATQDESVFDKGFKTANLLARNLVENLEDNTFTHEARELVNLQLMMITNAADNLHTALADDAQQWDTAREELLVISEARRNALPALLRLQQNVQREIYQKSLQANTNVQSVRYLVIAYSFAIAILIFIFARAINAYFNASNQRERLAMFPHRTPNPIITLDRHNQIVFSNPAYQRLTDKLGMSDATIWRQISEQLSKQQALAESSAQGFRRFEVSLAGYALECELHWLSVQQEWDLHLTDITARKQAEKRLTYQATHHPDSGLFNEYQLQARLQTLFEEQQNSSLVLIQLRQHAQLLSSMGSQSTKQLCSELGIGFSQLTSKIAPPNSDVFHLGDHTFAIIFPTTLTPDGLTSVIQQLFSYVEQYPRIQSHQLEIDAGVVNQTSLTAPDDMMRYAHMALERAAASDVAGWTVYDAQLGSQVERARQLIADMRDALQHDAFELYFQPQARLDNQQMVGAEVLLRWNKDGEFVSPGEFIPLAESCGLILPLGDWVLNKACQQAMQLFADAGREFVVAVNISPIQFSQRDFLDKVRHALQSSGMPAHLLELEITEGATMHNELDTISLLHELHDLGVMLSIDDFGTGYSSLSYLSRFPLHKLKIDQSFVRHLLSDPNYLSIVHSVIELGKSLNLTLIAEGVEEPKQAELLRELGCAEMQGYLYSRPLPYDQLLSFIQRH</sequence>
<dbReference type="InterPro" id="IPR001633">
    <property type="entry name" value="EAL_dom"/>
</dbReference>
<dbReference type="InterPro" id="IPR035919">
    <property type="entry name" value="EAL_sf"/>
</dbReference>
<gene>
    <name evidence="4" type="ORF">ACFP85_09875</name>
</gene>
<dbReference type="EMBL" id="JBHSUS010000001">
    <property type="protein sequence ID" value="MFC6440452.1"/>
    <property type="molecule type" value="Genomic_DNA"/>
</dbReference>
<keyword evidence="1" id="KW-1133">Transmembrane helix</keyword>
<keyword evidence="5" id="KW-1185">Reference proteome</keyword>
<dbReference type="SMART" id="SM00267">
    <property type="entry name" value="GGDEF"/>
    <property type="match status" value="1"/>
</dbReference>
<protein>
    <submittedName>
        <fullName evidence="4">Bifunctional diguanylate cyclase/phosphodiesterase</fullName>
    </submittedName>
</protein>
<dbReference type="InterPro" id="IPR043128">
    <property type="entry name" value="Rev_trsase/Diguanyl_cyclase"/>
</dbReference>
<evidence type="ECO:0000259" key="3">
    <source>
        <dbReference type="PROSITE" id="PS50887"/>
    </source>
</evidence>
<reference evidence="5" key="1">
    <citation type="journal article" date="2019" name="Int. J. Syst. Evol. Microbiol.">
        <title>The Global Catalogue of Microorganisms (GCM) 10K type strain sequencing project: providing services to taxonomists for standard genome sequencing and annotation.</title>
        <authorList>
            <consortium name="The Broad Institute Genomics Platform"/>
            <consortium name="The Broad Institute Genome Sequencing Center for Infectious Disease"/>
            <person name="Wu L."/>
            <person name="Ma J."/>
        </authorList>
    </citation>
    <scope>NUCLEOTIDE SEQUENCE [LARGE SCALE GENOMIC DNA]</scope>
    <source>
        <strain evidence="5">CGMCC 1.16031</strain>
    </source>
</reference>
<name>A0ABW1XJR7_9ALTE</name>
<evidence type="ECO:0000313" key="4">
    <source>
        <dbReference type="EMBL" id="MFC6440452.1"/>
    </source>
</evidence>
<dbReference type="SUPFAM" id="SSF141868">
    <property type="entry name" value="EAL domain-like"/>
    <property type="match status" value="1"/>
</dbReference>
<feature type="domain" description="GGDEF" evidence="3">
    <location>
        <begin position="352"/>
        <end position="486"/>
    </location>
</feature>
<evidence type="ECO:0000256" key="1">
    <source>
        <dbReference type="SAM" id="Phobius"/>
    </source>
</evidence>
<comment type="caution">
    <text evidence="4">The sequence shown here is derived from an EMBL/GenBank/DDBJ whole genome shotgun (WGS) entry which is preliminary data.</text>
</comment>
<dbReference type="RefSeq" id="WP_131258249.1">
    <property type="nucleotide sequence ID" value="NZ_JBHSUS010000001.1"/>
</dbReference>